<reference evidence="5 6" key="1">
    <citation type="journal article" date="2014" name="Agronomy (Basel)">
        <title>A Draft Genome Sequence for Ensete ventricosum, the Drought-Tolerant Tree Against Hunger.</title>
        <authorList>
            <person name="Harrison J."/>
            <person name="Moore K.A."/>
            <person name="Paszkiewicz K."/>
            <person name="Jones T."/>
            <person name="Grant M."/>
            <person name="Ambacheew D."/>
            <person name="Muzemil S."/>
            <person name="Studholme D.J."/>
        </authorList>
    </citation>
    <scope>NUCLEOTIDE SEQUENCE [LARGE SCALE GENOMIC DNA]</scope>
</reference>
<evidence type="ECO:0000313" key="6">
    <source>
        <dbReference type="Proteomes" id="UP000287651"/>
    </source>
</evidence>
<keyword evidence="1 2" id="KW-0694">RNA-binding</keyword>
<dbReference type="PANTHER" id="PTHR48029:SF1">
    <property type="entry name" value="NUCLEOLAR PROTEIN 8"/>
    <property type="match status" value="1"/>
</dbReference>
<protein>
    <recommendedName>
        <fullName evidence="4">RRM domain-containing protein</fullName>
    </recommendedName>
</protein>
<gene>
    <name evidence="5" type="ORF">B296_00003637</name>
</gene>
<feature type="domain" description="RRM" evidence="4">
    <location>
        <begin position="80"/>
        <end position="162"/>
    </location>
</feature>
<evidence type="ECO:0000313" key="5">
    <source>
        <dbReference type="EMBL" id="RRT70508.1"/>
    </source>
</evidence>
<dbReference type="InterPro" id="IPR000504">
    <property type="entry name" value="RRM_dom"/>
</dbReference>
<dbReference type="InterPro" id="IPR035979">
    <property type="entry name" value="RBD_domain_sf"/>
</dbReference>
<dbReference type="PROSITE" id="PS50102">
    <property type="entry name" value="RRM"/>
    <property type="match status" value="1"/>
</dbReference>
<name>A0A427A2T7_ENSVE</name>
<dbReference type="EMBL" id="AMZH03003993">
    <property type="protein sequence ID" value="RRT70508.1"/>
    <property type="molecule type" value="Genomic_DNA"/>
</dbReference>
<evidence type="ECO:0000259" key="4">
    <source>
        <dbReference type="PROSITE" id="PS50102"/>
    </source>
</evidence>
<dbReference type="SMART" id="SM00360">
    <property type="entry name" value="RRM"/>
    <property type="match status" value="1"/>
</dbReference>
<feature type="region of interest" description="Disordered" evidence="3">
    <location>
        <begin position="164"/>
        <end position="186"/>
    </location>
</feature>
<dbReference type="Proteomes" id="UP000287651">
    <property type="component" value="Unassembled WGS sequence"/>
</dbReference>
<dbReference type="SUPFAM" id="SSF54928">
    <property type="entry name" value="RNA-binding domain, RBD"/>
    <property type="match status" value="1"/>
</dbReference>
<dbReference type="AlphaFoldDB" id="A0A427A2T7"/>
<dbReference type="InterPro" id="IPR012677">
    <property type="entry name" value="Nucleotide-bd_a/b_plait_sf"/>
</dbReference>
<comment type="caution">
    <text evidence="5">The sequence shown here is derived from an EMBL/GenBank/DDBJ whole genome shotgun (WGS) entry which is preliminary data.</text>
</comment>
<dbReference type="Gene3D" id="3.30.70.330">
    <property type="match status" value="1"/>
</dbReference>
<evidence type="ECO:0000256" key="3">
    <source>
        <dbReference type="SAM" id="MobiDB-lite"/>
    </source>
</evidence>
<dbReference type="PANTHER" id="PTHR48029">
    <property type="entry name" value="NUCLEOLAR PROTEIN 8"/>
    <property type="match status" value="1"/>
</dbReference>
<evidence type="ECO:0000256" key="1">
    <source>
        <dbReference type="ARBA" id="ARBA00022884"/>
    </source>
</evidence>
<organism evidence="5 6">
    <name type="scientific">Ensete ventricosum</name>
    <name type="common">Abyssinian banana</name>
    <name type="synonym">Musa ensete</name>
    <dbReference type="NCBI Taxonomy" id="4639"/>
    <lineage>
        <taxon>Eukaryota</taxon>
        <taxon>Viridiplantae</taxon>
        <taxon>Streptophyta</taxon>
        <taxon>Embryophyta</taxon>
        <taxon>Tracheophyta</taxon>
        <taxon>Spermatophyta</taxon>
        <taxon>Magnoliopsida</taxon>
        <taxon>Liliopsida</taxon>
        <taxon>Zingiberales</taxon>
        <taxon>Musaceae</taxon>
        <taxon>Ensete</taxon>
    </lineage>
</organism>
<accession>A0A427A2T7</accession>
<feature type="compositionally biased region" description="Pro residues" evidence="3">
    <location>
        <begin position="164"/>
        <end position="178"/>
    </location>
</feature>
<feature type="non-terminal residue" evidence="5">
    <location>
        <position position="1"/>
    </location>
</feature>
<dbReference type="Pfam" id="PF00076">
    <property type="entry name" value="RRM_1"/>
    <property type="match status" value="1"/>
</dbReference>
<sequence length="186" mass="20124">KLTWAKEVVDALAALAIKGEVGSSESGHSLDRERQWSDGGSAIGIPAPLLHLRLHAPDSSCRFAAGGALHQPLCLRRGPGLSKRTASEGLREAFSKFGQVVYARVVTDRISGFSKGFGFVRYATLEEAAEGIKGMDGKNVYYCYIWLQFLDGWVIFAEYARPKPPPSGPTQPQTPPPQTSELSSGF</sequence>
<evidence type="ECO:0000256" key="2">
    <source>
        <dbReference type="PROSITE-ProRule" id="PRU00176"/>
    </source>
</evidence>
<dbReference type="GO" id="GO:0003723">
    <property type="term" value="F:RNA binding"/>
    <property type="evidence" value="ECO:0007669"/>
    <property type="project" value="UniProtKB-UniRule"/>
</dbReference>
<proteinExistence type="predicted"/>